<reference evidence="1 2" key="1">
    <citation type="submission" date="2014-09" db="EMBL/GenBank/DDBJ databases">
        <authorList>
            <person name="Magalhaes I.L.F."/>
            <person name="Oliveira U."/>
            <person name="Santos F.R."/>
            <person name="Vidigal T.H.D.A."/>
            <person name="Brescovit A.D."/>
            <person name="Santos A.J."/>
        </authorList>
    </citation>
    <scope>NUCLEOTIDE SEQUENCE [LARGE SCALE GENOMIC DNA]</scope>
</reference>
<evidence type="ECO:0000313" key="1">
    <source>
        <dbReference type="EMBL" id="CEH12427.1"/>
    </source>
</evidence>
<name>A0A0P1B8Y8_9BASI</name>
<accession>A0A0P1B8Y8</accession>
<keyword evidence="2" id="KW-1185">Reference proteome</keyword>
<sequence length="68" mass="7931">MRISVEARSRSLPWTHSWLKEGEKSTTKNRRTYQAVSHSRGEQTLYSRDCGGASLFHWSRIHIVQKNS</sequence>
<evidence type="ECO:0000313" key="2">
    <source>
        <dbReference type="Proteomes" id="UP000054845"/>
    </source>
</evidence>
<organism evidence="1 2">
    <name type="scientific">Ceraceosorus bombacis</name>
    <dbReference type="NCBI Taxonomy" id="401625"/>
    <lineage>
        <taxon>Eukaryota</taxon>
        <taxon>Fungi</taxon>
        <taxon>Dikarya</taxon>
        <taxon>Basidiomycota</taxon>
        <taxon>Ustilaginomycotina</taxon>
        <taxon>Exobasidiomycetes</taxon>
        <taxon>Ceraceosorales</taxon>
        <taxon>Ceraceosoraceae</taxon>
        <taxon>Ceraceosorus</taxon>
    </lineage>
</organism>
<proteinExistence type="predicted"/>
<protein>
    <submittedName>
        <fullName evidence="1">Uncharacterized protein</fullName>
    </submittedName>
</protein>
<dbReference type="EMBL" id="CCYA01000149">
    <property type="protein sequence ID" value="CEH12427.1"/>
    <property type="molecule type" value="Genomic_DNA"/>
</dbReference>
<dbReference type="Proteomes" id="UP000054845">
    <property type="component" value="Unassembled WGS sequence"/>
</dbReference>
<dbReference type="AlphaFoldDB" id="A0A0P1B8Y8"/>